<feature type="domain" description="Novel STAND NTPase 3" evidence="1">
    <location>
        <begin position="195"/>
        <end position="315"/>
    </location>
</feature>
<evidence type="ECO:0000259" key="1">
    <source>
        <dbReference type="Pfam" id="PF20720"/>
    </source>
</evidence>
<dbReference type="Gene3D" id="3.40.50.300">
    <property type="entry name" value="P-loop containing nucleotide triphosphate hydrolases"/>
    <property type="match status" value="1"/>
</dbReference>
<comment type="caution">
    <text evidence="2">The sequence shown here is derived from an EMBL/GenBank/DDBJ whole genome shotgun (WGS) entry which is preliminary data.</text>
</comment>
<proteinExistence type="predicted"/>
<accession>D2ZMY7</accession>
<evidence type="ECO:0000313" key="2">
    <source>
        <dbReference type="EMBL" id="EFC94026.1"/>
    </source>
</evidence>
<organism evidence="2 3">
    <name type="scientific">Methanobrevibacter smithii DSM 2374</name>
    <dbReference type="NCBI Taxonomy" id="521002"/>
    <lineage>
        <taxon>Archaea</taxon>
        <taxon>Methanobacteriati</taxon>
        <taxon>Methanobacteriota</taxon>
        <taxon>Methanomada group</taxon>
        <taxon>Methanobacteria</taxon>
        <taxon>Methanobacteriales</taxon>
        <taxon>Methanobacteriaceae</taxon>
        <taxon>Methanobrevibacter</taxon>
    </lineage>
</organism>
<dbReference type="PATRIC" id="fig|521002.11.peg.179"/>
<dbReference type="EMBL" id="ABYV02000003">
    <property type="protein sequence ID" value="EFC94026.1"/>
    <property type="molecule type" value="Genomic_DNA"/>
</dbReference>
<dbReference type="Pfam" id="PF20720">
    <property type="entry name" value="nSTAND3"/>
    <property type="match status" value="1"/>
</dbReference>
<protein>
    <recommendedName>
        <fullName evidence="1">Novel STAND NTPase 3 domain-containing protein</fullName>
    </recommendedName>
</protein>
<reference evidence="2 3" key="1">
    <citation type="submission" date="2010-01" db="EMBL/GenBank/DDBJ databases">
        <authorList>
            <person name="Weinstock G."/>
            <person name="Sodergren E."/>
            <person name="Clifton S."/>
            <person name="Fulton L."/>
            <person name="Fulton B."/>
            <person name="Courtney L."/>
            <person name="Fronick C."/>
            <person name="Harrison M."/>
            <person name="Strong C."/>
            <person name="Farmer C."/>
            <person name="Delahaunty K."/>
            <person name="Markovic C."/>
            <person name="Hall O."/>
            <person name="Minx P."/>
            <person name="Tomlinson C."/>
            <person name="Mitreva M."/>
            <person name="Nelson J."/>
            <person name="Hou S."/>
            <person name="Wollam A."/>
            <person name="Pepin K.H."/>
            <person name="Johnson M."/>
            <person name="Bhonagiri V."/>
            <person name="Nash W.E."/>
            <person name="Warren W."/>
            <person name="Chinwalla A."/>
            <person name="Mardis E.R."/>
            <person name="Wilson R.K."/>
        </authorList>
    </citation>
    <scope>NUCLEOTIDE SEQUENCE [LARGE SCALE GENOMIC DNA]</scope>
    <source>
        <strain evidence="2 3">DSM 2374</strain>
    </source>
</reference>
<dbReference type="HOGENOM" id="CLU_007117_0_0_2"/>
<dbReference type="InterPro" id="IPR027417">
    <property type="entry name" value="P-loop_NTPase"/>
</dbReference>
<name>D2ZMY7_METSM</name>
<dbReference type="RefSeq" id="WP_004032288.1">
    <property type="nucleotide sequence ID" value="NZ_GG704759.1"/>
</dbReference>
<dbReference type="Proteomes" id="UP000004028">
    <property type="component" value="Unassembled WGS sequence"/>
</dbReference>
<gene>
    <name evidence="2" type="ORF">METSMIF1_02187</name>
</gene>
<sequence length="1232" mass="148826">MPTKTYIESSLKSINDSDFQNLIIRFLMFRGYEFVTAPGAMDSKNKTTKGTPDALFHGLDRNKYVLCEITTKNKKDNKKKFIDKLKEDIDHCFDYEKTNIENSKVDEVILACNSKVDTKEYEELRKYISQKYKNDNLRIYSIQNLAEELISFPDIDEFFPNISFLDGISTLEGFIENSKKRIRPDLKNNYLKQADTFDTILSTLEKESILLIYGNQGIGKTRLAIEIAKEFNNQNYTTLVVNYYDNNLKDNLYKSLQKNNKYLIIFDNYIQYDSIGYLIKRIPQIFNKSEFKFIFTLRQPYLINLEKQLSDFNTKKVQLTEVSREFMETFINELLKEYGFNIKKSYIDKIIDLSKNNIGFALMILLPLFGHDDYSYLINPEKAYENYFKNYKSFEAVLSNETSLKVLGCVSFFDKIDLSNENLVSTIYDIFKIDFNENEDIVLKLTKNELLNKKGNILEFSDSILSTYIFYHTFISQNILSFEDLILNFIDDYSTVINNKIYEVIIAFGFEDFKNKKFQTLLKIESQLKNERLISFYNIFHIYFEIQILNFVNEWIDSESDEYFDVSKFEIPDMHNYYSYNRIIKLLAHLLYSQYDALALKLFVEIIYKKPSLTKEVFYHLKETYSYSIHSLQNEYIYQNKLMDFIEIELENSDKELIKKTIFIFLLNENRMFDWHHSDFQQTSNHKVNIYRIKLPNTTELSEFRLRLLNYLLKIYDDYIISVEKNLNSYIRLMSVEYSNLIFNEEHILKKFFNKMDFNRYYPNKLSYTYYNKLTEIYYDKFKMYTYYFPNFHDYVNVDSIDKINTLSKIVNDYEDFDSYEKIKKIENYLIKNQNYIEFFDLLKEVKESGDWYFNVDHLFAALIRFDENLFIEAFEYYCWNNYTLFKSKGFINELFEYSNLNAIEIYELLNKNSYDDLENCNYVFFKVIPKNQIDEFIFYKLIIHIKTSNNFIFSPKDYIGYEPTFIRLKNKLNTETSNIVQFLTEIIVNKDYNFPFVFSHSFCKTYQHYFEDNFELLKKAYFTKISLEMDLDHNFEELKVLCELDKSVLKEYFEWRFENNDEFYEDDSQMNFIWDLNYNFEELSSLIEYIIENSKDFDCHGVSLLFTGKTLKEKEFIKEFIEKNHQNKKSIEVLFTNIKKYYSHEEYLEFLEIFLRWNKDFEIFKSIIHPDFYMRNLFSEEGDIKLRLNFYNKIKDKLFDLNSLDYIKHMELIENEINDVEQELKKFYKYS</sequence>
<dbReference type="InterPro" id="IPR049050">
    <property type="entry name" value="nSTAND3"/>
</dbReference>
<evidence type="ECO:0000313" key="3">
    <source>
        <dbReference type="Proteomes" id="UP000004028"/>
    </source>
</evidence>
<dbReference type="AlphaFoldDB" id="D2ZMY7"/>
<dbReference type="SUPFAM" id="SSF52540">
    <property type="entry name" value="P-loop containing nucleoside triphosphate hydrolases"/>
    <property type="match status" value="1"/>
</dbReference>